<dbReference type="Proteomes" id="UP000813824">
    <property type="component" value="Unassembled WGS sequence"/>
</dbReference>
<comment type="caution">
    <text evidence="1">The sequence shown here is derived from an EMBL/GenBank/DDBJ whole genome shotgun (WGS) entry which is preliminary data.</text>
</comment>
<dbReference type="EMBL" id="JAEVFJ010000037">
    <property type="protein sequence ID" value="KAH8090994.1"/>
    <property type="molecule type" value="Genomic_DNA"/>
</dbReference>
<gene>
    <name evidence="1" type="ORF">BXZ70DRAFT_489009</name>
</gene>
<reference evidence="1" key="1">
    <citation type="journal article" date="2021" name="New Phytol.">
        <title>Evolutionary innovations through gain and loss of genes in the ectomycorrhizal Boletales.</title>
        <authorList>
            <person name="Wu G."/>
            <person name="Miyauchi S."/>
            <person name="Morin E."/>
            <person name="Kuo A."/>
            <person name="Drula E."/>
            <person name="Varga T."/>
            <person name="Kohler A."/>
            <person name="Feng B."/>
            <person name="Cao Y."/>
            <person name="Lipzen A."/>
            <person name="Daum C."/>
            <person name="Hundley H."/>
            <person name="Pangilinan J."/>
            <person name="Johnson J."/>
            <person name="Barry K."/>
            <person name="LaButti K."/>
            <person name="Ng V."/>
            <person name="Ahrendt S."/>
            <person name="Min B."/>
            <person name="Choi I.G."/>
            <person name="Park H."/>
            <person name="Plett J.M."/>
            <person name="Magnuson J."/>
            <person name="Spatafora J.W."/>
            <person name="Nagy L.G."/>
            <person name="Henrissat B."/>
            <person name="Grigoriev I.V."/>
            <person name="Yang Z.L."/>
            <person name="Xu J."/>
            <person name="Martin F.M."/>
        </authorList>
    </citation>
    <scope>NUCLEOTIDE SEQUENCE</scope>
    <source>
        <strain evidence="1">KKN 215</strain>
    </source>
</reference>
<evidence type="ECO:0000313" key="1">
    <source>
        <dbReference type="EMBL" id="KAH8090994.1"/>
    </source>
</evidence>
<accession>A0A8K0XLI0</accession>
<protein>
    <submittedName>
        <fullName evidence="1">Uncharacterized protein</fullName>
    </submittedName>
</protein>
<sequence length="231" mass="26013">MHQVFCISEIAERFVENLVQRSLKQQPEDDSTRLDFIALDLHSYYAIRSLGMASRVFREPCLDAIWHTQISLVPLLRSVGAIESKDGGLPSFGFVWRKHNSSRIIGAEDLPNLLLYSSRIKTLHLSAMRRPMSLEREGSALPHTFLLSDIIFPSLRYLSCDMRTSGPPDTRFVLTTMGKSLLNLSLKFTTASETDPDAFESTRGNQSIHFTMCDAAFSVGNFKRAIYGCKS</sequence>
<organism evidence="1 2">
    <name type="scientific">Cristinia sonorae</name>
    <dbReference type="NCBI Taxonomy" id="1940300"/>
    <lineage>
        <taxon>Eukaryota</taxon>
        <taxon>Fungi</taxon>
        <taxon>Dikarya</taxon>
        <taxon>Basidiomycota</taxon>
        <taxon>Agaricomycotina</taxon>
        <taxon>Agaricomycetes</taxon>
        <taxon>Agaricomycetidae</taxon>
        <taxon>Agaricales</taxon>
        <taxon>Pleurotineae</taxon>
        <taxon>Stephanosporaceae</taxon>
        <taxon>Cristinia</taxon>
    </lineage>
</organism>
<keyword evidence="2" id="KW-1185">Reference proteome</keyword>
<dbReference type="OrthoDB" id="3543113at2759"/>
<evidence type="ECO:0000313" key="2">
    <source>
        <dbReference type="Proteomes" id="UP000813824"/>
    </source>
</evidence>
<dbReference type="AlphaFoldDB" id="A0A8K0XLI0"/>
<name>A0A8K0XLI0_9AGAR</name>
<proteinExistence type="predicted"/>